<dbReference type="GO" id="GO:0009507">
    <property type="term" value="C:chloroplast"/>
    <property type="evidence" value="ECO:0007669"/>
    <property type="project" value="UniProtKB-ARBA"/>
</dbReference>
<dbReference type="Gene3D" id="2.60.40.10">
    <property type="entry name" value="Immunoglobulins"/>
    <property type="match status" value="1"/>
</dbReference>
<dbReference type="EMBL" id="JAIWQS010000007">
    <property type="protein sequence ID" value="KAJ8760937.1"/>
    <property type="molecule type" value="Genomic_DNA"/>
</dbReference>
<dbReference type="SUPFAM" id="SSF81296">
    <property type="entry name" value="E set domains"/>
    <property type="match status" value="1"/>
</dbReference>
<proteinExistence type="predicted"/>
<dbReference type="InterPro" id="IPR032640">
    <property type="entry name" value="AMPK1_CBM"/>
</dbReference>
<dbReference type="Proteomes" id="UP001159364">
    <property type="component" value="Linkage Group LG07"/>
</dbReference>
<feature type="coiled-coil region" evidence="1">
    <location>
        <begin position="414"/>
        <end position="473"/>
    </location>
</feature>
<protein>
    <recommendedName>
        <fullName evidence="2">AMP-activated protein kinase glycogen-binding domain-containing protein</fullName>
    </recommendedName>
</protein>
<evidence type="ECO:0000313" key="4">
    <source>
        <dbReference type="Proteomes" id="UP001159364"/>
    </source>
</evidence>
<dbReference type="AlphaFoldDB" id="A0AAV8T2N7"/>
<dbReference type="InterPro" id="IPR013783">
    <property type="entry name" value="Ig-like_fold"/>
</dbReference>
<gene>
    <name evidence="3" type="ORF">K2173_021975</name>
</gene>
<reference evidence="3 4" key="1">
    <citation type="submission" date="2021-09" db="EMBL/GenBank/DDBJ databases">
        <title>Genomic insights and catalytic innovation underlie evolution of tropane alkaloids biosynthesis.</title>
        <authorList>
            <person name="Wang Y.-J."/>
            <person name="Tian T."/>
            <person name="Huang J.-P."/>
            <person name="Huang S.-X."/>
        </authorList>
    </citation>
    <scope>NUCLEOTIDE SEQUENCE [LARGE SCALE GENOMIC DNA]</scope>
    <source>
        <strain evidence="3">KIB-2018</strain>
        <tissue evidence="3">Leaf</tissue>
    </source>
</reference>
<dbReference type="PANTHER" id="PTHR47434:SF1">
    <property type="entry name" value="PROTEIN PTST HOMOLOG 2, CHLOROPLASTIC"/>
    <property type="match status" value="1"/>
</dbReference>
<dbReference type="CDD" id="cd02859">
    <property type="entry name" value="E_set_AMPKbeta_like_N"/>
    <property type="match status" value="1"/>
</dbReference>
<comment type="caution">
    <text evidence="3">The sequence shown here is derived from an EMBL/GenBank/DDBJ whole genome shotgun (WGS) entry which is preliminary data.</text>
</comment>
<dbReference type="PANTHER" id="PTHR47434">
    <property type="entry name" value="PROTEIN PTST HOMOLOG 3, CHLOROPLASTIC"/>
    <property type="match status" value="1"/>
</dbReference>
<evidence type="ECO:0000313" key="3">
    <source>
        <dbReference type="EMBL" id="KAJ8760937.1"/>
    </source>
</evidence>
<feature type="domain" description="AMP-activated protein kinase glycogen-binding" evidence="2">
    <location>
        <begin position="474"/>
        <end position="548"/>
    </location>
</feature>
<dbReference type="Pfam" id="PF16561">
    <property type="entry name" value="AMPK1_CBM"/>
    <property type="match status" value="1"/>
</dbReference>
<evidence type="ECO:0000259" key="2">
    <source>
        <dbReference type="Pfam" id="PF16561"/>
    </source>
</evidence>
<evidence type="ECO:0000256" key="1">
    <source>
        <dbReference type="SAM" id="Coils"/>
    </source>
</evidence>
<keyword evidence="1" id="KW-0175">Coiled coil</keyword>
<keyword evidence="4" id="KW-1185">Reference proteome</keyword>
<accession>A0AAV8T2N7</accession>
<organism evidence="3 4">
    <name type="scientific">Erythroxylum novogranatense</name>
    <dbReference type="NCBI Taxonomy" id="1862640"/>
    <lineage>
        <taxon>Eukaryota</taxon>
        <taxon>Viridiplantae</taxon>
        <taxon>Streptophyta</taxon>
        <taxon>Embryophyta</taxon>
        <taxon>Tracheophyta</taxon>
        <taxon>Spermatophyta</taxon>
        <taxon>Magnoliopsida</taxon>
        <taxon>eudicotyledons</taxon>
        <taxon>Gunneridae</taxon>
        <taxon>Pentapetalae</taxon>
        <taxon>rosids</taxon>
        <taxon>fabids</taxon>
        <taxon>Malpighiales</taxon>
        <taxon>Erythroxylaceae</taxon>
        <taxon>Erythroxylum</taxon>
    </lineage>
</organism>
<name>A0AAV8T2N7_9ROSI</name>
<dbReference type="InterPro" id="IPR014756">
    <property type="entry name" value="Ig_E-set"/>
</dbReference>
<sequence length="550" mass="61751">MLSFTASPINSRFWPDFFAYLNTYYVFHSNSTRYRRKTRERIVSVRFVSVSSLGFEGLKSRNFRDCFWACSTFVRRSKKGWESEGDSALEAEILEFMNDSENPKAFPTKKQLIDAGRFDLVESILKQGGWLAMGWDLDDHENQKQGIFYNVDDGRGLLRDEECHNPLNEERVFMNSEEQSNSQASFFHVDSHASASSSGRSLQTAAEDDSGIDGILHRLEKERNMNLGFGLSGRASCTNVQSDDLKNDCLAGASKNGTVAGLTRSNKFGSLSPKNNVASDTVDHIGRKSTSSSFDGHNNSLKSDMKRTWGIQGTGNSDMEFEAGEFPPNAMKSKVGDLGDEIFEVSVVSKSSPNSEEEFSCERICHNDIKSRLQHLELELSTVLKTLKSNTSERAFTIGDENTTDNLLKLSDAWEFQENEIMNAEDKLRSVRAKLAVLDGKMALAVIDAQKIVEEKQKKVDNVRRALQILRTACIVWPNPASKVLLAGSFDGWTTQRKMEKSSTGIFSLYLKLYPGRYEIKFIVDGDWRIDPLRPVVNNGGFDNNLLIIT</sequence>